<proteinExistence type="predicted"/>
<evidence type="ECO:0000313" key="1">
    <source>
        <dbReference type="EMBL" id="ROQ92100.1"/>
    </source>
</evidence>
<sequence>MTASLSLEKPQVAIDFVALPFQYLAARQMADFSVDRIEFTAPFEDRIDTLPLIPPPGHTRKG</sequence>
<organism evidence="1 2">
    <name type="scientific">Desulfosoma caldarium</name>
    <dbReference type="NCBI Taxonomy" id="610254"/>
    <lineage>
        <taxon>Bacteria</taxon>
        <taxon>Pseudomonadati</taxon>
        <taxon>Thermodesulfobacteriota</taxon>
        <taxon>Syntrophobacteria</taxon>
        <taxon>Syntrophobacterales</taxon>
        <taxon>Syntrophobacteraceae</taxon>
        <taxon>Desulfosoma</taxon>
    </lineage>
</organism>
<dbReference type="Proteomes" id="UP000276223">
    <property type="component" value="Unassembled WGS sequence"/>
</dbReference>
<keyword evidence="2" id="KW-1185">Reference proteome</keyword>
<evidence type="ECO:0000313" key="2">
    <source>
        <dbReference type="Proteomes" id="UP000276223"/>
    </source>
</evidence>
<dbReference type="EMBL" id="RJVA01000012">
    <property type="protein sequence ID" value="ROQ92100.1"/>
    <property type="molecule type" value="Genomic_DNA"/>
</dbReference>
<dbReference type="AlphaFoldDB" id="A0A3N1UTQ3"/>
<gene>
    <name evidence="1" type="ORF">EDC27_1780</name>
</gene>
<protein>
    <submittedName>
        <fullName evidence="1">Uncharacterized protein</fullName>
    </submittedName>
</protein>
<name>A0A3N1UTQ3_9BACT</name>
<accession>A0A3N1UTQ3</accession>
<reference evidence="1 2" key="1">
    <citation type="submission" date="2018-11" db="EMBL/GenBank/DDBJ databases">
        <title>Genomic Encyclopedia of Type Strains, Phase IV (KMG-IV): sequencing the most valuable type-strain genomes for metagenomic binning, comparative biology and taxonomic classification.</title>
        <authorList>
            <person name="Goeker M."/>
        </authorList>
    </citation>
    <scope>NUCLEOTIDE SEQUENCE [LARGE SCALE GENOMIC DNA]</scope>
    <source>
        <strain evidence="1 2">DSM 22027</strain>
    </source>
</reference>
<comment type="caution">
    <text evidence="1">The sequence shown here is derived from an EMBL/GenBank/DDBJ whole genome shotgun (WGS) entry which is preliminary data.</text>
</comment>